<feature type="transmembrane region" description="Helical" evidence="7">
    <location>
        <begin position="181"/>
        <end position="199"/>
    </location>
</feature>
<keyword evidence="5" id="KW-0408">Iron</keyword>
<name>A0A1U9NGF5_9BACT</name>
<feature type="transmembrane region" description="Helical" evidence="7">
    <location>
        <begin position="66"/>
        <end position="99"/>
    </location>
</feature>
<feature type="transmembrane region" description="Helical" evidence="7">
    <location>
        <begin position="120"/>
        <end position="138"/>
    </location>
</feature>
<dbReference type="GO" id="GO:0051539">
    <property type="term" value="F:4 iron, 4 sulfur cluster binding"/>
    <property type="evidence" value="ECO:0007669"/>
    <property type="project" value="UniProtKB-KW"/>
</dbReference>
<keyword evidence="1" id="KW-0813">Transport</keyword>
<evidence type="ECO:0000256" key="5">
    <source>
        <dbReference type="ARBA" id="ARBA00023004"/>
    </source>
</evidence>
<sequence>MKIVTARRICQAVLFAVFVWFCFITVQGTEVDQLRGWPINLFLAADPLVALGTVLTTHTFYAPLLLAVATIILTIILGRFFCGWVCPFGAIHQFTGWLANRKKKAAKKIQLNKYRKWQKAKYYVLFFMLGLAVLPAAFGKSLQTGLLDPIPLVTRSFNLVILPIVDTFTHAVSATPRSYELGWLFFAVFTTAVLLNLWIPRFYCRFVCPLGALFGLLNRVPFFRITHKNENCTNCKLCDRHCEGGCEPSSQVKVPECVLCFNCYDDCVHNVIGYQATAGTEFTSYKPDLSRRGFGLSVAAGVLAGPALRLNESIGENYNNKIIRPPGAVGEQEFLNRCIKCGQCMRVCPTNVIQPAGFDKGLEVLATPVINNRIGTSGCQMNCTACGYVCPTAAIKPITLSQKLGLNDYEEQGPLKIGTAFVDRSRCLPWAMGKPCIVCQENCPVSPKAIYTTVEHETIRNGEMVVYQVDDNKLTFEQKLPATSIATGDYFIFAGTNKPRQIVAADQNVVELSKDNSWSTKPAQGDKVKIKVSLQRPHVDIEKCIGCGVCEHECPVSGKRAIRVSAEGESRSDDRRLLL</sequence>
<dbReference type="RefSeq" id="WP_146658932.1">
    <property type="nucleotide sequence ID" value="NZ_CP019791.1"/>
</dbReference>
<keyword evidence="2" id="KW-0004">4Fe-4S</keyword>
<evidence type="ECO:0000313" key="10">
    <source>
        <dbReference type="Proteomes" id="UP000189674"/>
    </source>
</evidence>
<evidence type="ECO:0000259" key="8">
    <source>
        <dbReference type="PROSITE" id="PS51379"/>
    </source>
</evidence>
<organism evidence="9 10">
    <name type="scientific">Anaerohalosphaera lusitana</name>
    <dbReference type="NCBI Taxonomy" id="1936003"/>
    <lineage>
        <taxon>Bacteria</taxon>
        <taxon>Pseudomonadati</taxon>
        <taxon>Planctomycetota</taxon>
        <taxon>Phycisphaerae</taxon>
        <taxon>Sedimentisphaerales</taxon>
        <taxon>Anaerohalosphaeraceae</taxon>
        <taxon>Anaerohalosphaera</taxon>
    </lineage>
</organism>
<keyword evidence="7" id="KW-0472">Membrane</keyword>
<accession>A0A1U9NGF5</accession>
<keyword evidence="4" id="KW-0249">Electron transport</keyword>
<evidence type="ECO:0000256" key="2">
    <source>
        <dbReference type="ARBA" id="ARBA00022485"/>
    </source>
</evidence>
<dbReference type="KEGG" id="alus:STSP2_00159"/>
<dbReference type="GO" id="GO:0005886">
    <property type="term" value="C:plasma membrane"/>
    <property type="evidence" value="ECO:0007669"/>
    <property type="project" value="TreeGrafter"/>
</dbReference>
<dbReference type="Pfam" id="PF12838">
    <property type="entry name" value="Fer4_7"/>
    <property type="match status" value="1"/>
</dbReference>
<evidence type="ECO:0000256" key="7">
    <source>
        <dbReference type="SAM" id="Phobius"/>
    </source>
</evidence>
<dbReference type="AlphaFoldDB" id="A0A1U9NGF5"/>
<keyword evidence="7" id="KW-0812">Transmembrane</keyword>
<dbReference type="SUPFAM" id="SSF54862">
    <property type="entry name" value="4Fe-4S ferredoxins"/>
    <property type="match status" value="2"/>
</dbReference>
<dbReference type="STRING" id="1936003.STSP2_00159"/>
<keyword evidence="6" id="KW-0411">Iron-sulfur</keyword>
<dbReference type="EMBL" id="CP019791">
    <property type="protein sequence ID" value="AQT67021.1"/>
    <property type="molecule type" value="Genomic_DNA"/>
</dbReference>
<keyword evidence="3" id="KW-0479">Metal-binding</keyword>
<dbReference type="Gene3D" id="3.30.70.20">
    <property type="match status" value="2"/>
</dbReference>
<feature type="domain" description="4Fe-4S ferredoxin-type" evidence="8">
    <location>
        <begin position="535"/>
        <end position="567"/>
    </location>
</feature>
<dbReference type="CDD" id="cd16373">
    <property type="entry name" value="DMSOR_beta_like"/>
    <property type="match status" value="1"/>
</dbReference>
<evidence type="ECO:0000256" key="6">
    <source>
        <dbReference type="ARBA" id="ARBA00023014"/>
    </source>
</evidence>
<evidence type="ECO:0000313" key="9">
    <source>
        <dbReference type="EMBL" id="AQT67021.1"/>
    </source>
</evidence>
<dbReference type="InterPro" id="IPR017900">
    <property type="entry name" value="4Fe4S_Fe_S_CS"/>
</dbReference>
<dbReference type="OrthoDB" id="9810688at2"/>
<evidence type="ECO:0000256" key="4">
    <source>
        <dbReference type="ARBA" id="ARBA00022982"/>
    </source>
</evidence>
<dbReference type="PANTHER" id="PTHR30176:SF3">
    <property type="entry name" value="FERREDOXIN-TYPE PROTEIN NAPH"/>
    <property type="match status" value="1"/>
</dbReference>
<dbReference type="PANTHER" id="PTHR30176">
    <property type="entry name" value="FERREDOXIN-TYPE PROTEIN NAPH"/>
    <property type="match status" value="1"/>
</dbReference>
<evidence type="ECO:0000256" key="3">
    <source>
        <dbReference type="ARBA" id="ARBA00022723"/>
    </source>
</evidence>
<gene>
    <name evidence="9" type="primary">yccM_1</name>
    <name evidence="9" type="ORF">STSP2_00159</name>
</gene>
<protein>
    <submittedName>
        <fullName evidence="9">Putative electron transport protein YccM</fullName>
    </submittedName>
</protein>
<reference evidence="10" key="1">
    <citation type="submission" date="2017-02" db="EMBL/GenBank/DDBJ databases">
        <title>Comparative genomics and description of representatives of a novel lineage of planctomycetes thriving in anoxic sediments.</title>
        <authorList>
            <person name="Spring S."/>
            <person name="Bunk B."/>
            <person name="Sproer C."/>
        </authorList>
    </citation>
    <scope>NUCLEOTIDE SEQUENCE [LARGE SCALE GENOMIC DNA]</scope>
    <source>
        <strain evidence="10">ST-NAGAB-D1</strain>
    </source>
</reference>
<dbReference type="InterPro" id="IPR017896">
    <property type="entry name" value="4Fe4S_Fe-S-bd"/>
</dbReference>
<keyword evidence="7" id="KW-1133">Transmembrane helix</keyword>
<feature type="transmembrane region" description="Helical" evidence="7">
    <location>
        <begin position="150"/>
        <end position="169"/>
    </location>
</feature>
<dbReference type="InterPro" id="IPR051684">
    <property type="entry name" value="Electron_Trans/Redox"/>
</dbReference>
<proteinExistence type="predicted"/>
<keyword evidence="10" id="KW-1185">Reference proteome</keyword>
<dbReference type="PROSITE" id="PS00198">
    <property type="entry name" value="4FE4S_FER_1"/>
    <property type="match status" value="2"/>
</dbReference>
<dbReference type="Pfam" id="PF00037">
    <property type="entry name" value="Fer4"/>
    <property type="match status" value="1"/>
</dbReference>
<evidence type="ECO:0000256" key="1">
    <source>
        <dbReference type="ARBA" id="ARBA00022448"/>
    </source>
</evidence>
<dbReference type="Pfam" id="PF12801">
    <property type="entry name" value="Fer4_5"/>
    <property type="match status" value="2"/>
</dbReference>
<feature type="domain" description="4Fe-4S ferredoxin-type" evidence="8">
    <location>
        <begin position="330"/>
        <end position="358"/>
    </location>
</feature>
<dbReference type="PROSITE" id="PS51379">
    <property type="entry name" value="4FE4S_FER_2"/>
    <property type="match status" value="2"/>
</dbReference>
<dbReference type="Proteomes" id="UP000189674">
    <property type="component" value="Chromosome"/>
</dbReference>
<dbReference type="GO" id="GO:0046872">
    <property type="term" value="F:metal ion binding"/>
    <property type="evidence" value="ECO:0007669"/>
    <property type="project" value="UniProtKB-KW"/>
</dbReference>